<sequence length="462" mass="52836">MHRFSSFESLPVELSHLVCENLDFKDLKKLRPASRTMDAKATFTMEKAHQERFGSIHLPLTPSNLRALETFSERPLAKVVTALTLVKTDFETFVKDAKETAQSAGTSPWPAAMPPCRRGYKKRLYHEANMWTGTPLHTILPCLEYCHLIAPGPLNDYGPKASISEMVLWDFELIGALFGNFNRRLVLKLDAYGFFECQIRMNHDPSFSEVAFKAEQTSGLEMVAAPDLSALRFREQQEALQSYYQQIELHLWQRPIRTLLLWKMSLVLPHLQSIFQTASPPQELMLCSCMLDFDENLSRLPKLFQPVYCPSLDTALRNFTKRYDNTSLRPPKLCGPSDPTQRLRFVANKESIEAFVASPRPNLWKLAIAFCKTQPWTSHSSLGYLLEALKSCIYLELVEFMRIDDTLFNELDGPVDGSQLFNSIFREEELDWAAMVAEKGIVGTLDDAIRCVARVRAKWEPR</sequence>
<proteinExistence type="predicted"/>
<comment type="caution">
    <text evidence="1">The sequence shown here is derived from an EMBL/GenBank/DDBJ whole genome shotgun (WGS) entry which is preliminary data.</text>
</comment>
<evidence type="ECO:0000313" key="1">
    <source>
        <dbReference type="EMBL" id="KAK8153183.1"/>
    </source>
</evidence>
<dbReference type="Proteomes" id="UP001456524">
    <property type="component" value="Unassembled WGS sequence"/>
</dbReference>
<reference evidence="1 2" key="1">
    <citation type="journal article" date="2022" name="G3 (Bethesda)">
        <title>Enemy or ally: a genomic approach to elucidate the lifestyle of Phyllosticta citrichinaensis.</title>
        <authorList>
            <person name="Buijs V.A."/>
            <person name="Groenewald J.Z."/>
            <person name="Haridas S."/>
            <person name="LaButti K.M."/>
            <person name="Lipzen A."/>
            <person name="Martin F.M."/>
            <person name="Barry K."/>
            <person name="Grigoriev I.V."/>
            <person name="Crous P.W."/>
            <person name="Seidl M.F."/>
        </authorList>
    </citation>
    <scope>NUCLEOTIDE SEQUENCE [LARGE SCALE GENOMIC DNA]</scope>
    <source>
        <strain evidence="1 2">CBS 129764</strain>
    </source>
</reference>
<dbReference type="EMBL" id="JBBWUH010000013">
    <property type="protein sequence ID" value="KAK8153183.1"/>
    <property type="molecule type" value="Genomic_DNA"/>
</dbReference>
<accession>A0ABR1XGA8</accession>
<keyword evidence="2" id="KW-1185">Reference proteome</keyword>
<evidence type="ECO:0000313" key="2">
    <source>
        <dbReference type="Proteomes" id="UP001456524"/>
    </source>
</evidence>
<name>A0ABR1XGA8_9PEZI</name>
<organism evidence="1 2">
    <name type="scientific">Phyllosticta citrichinensis</name>
    <dbReference type="NCBI Taxonomy" id="1130410"/>
    <lineage>
        <taxon>Eukaryota</taxon>
        <taxon>Fungi</taxon>
        <taxon>Dikarya</taxon>
        <taxon>Ascomycota</taxon>
        <taxon>Pezizomycotina</taxon>
        <taxon>Dothideomycetes</taxon>
        <taxon>Dothideomycetes incertae sedis</taxon>
        <taxon>Botryosphaeriales</taxon>
        <taxon>Phyllostictaceae</taxon>
        <taxon>Phyllosticta</taxon>
    </lineage>
</organism>
<protein>
    <recommendedName>
        <fullName evidence="3">F-box domain-containing protein</fullName>
    </recommendedName>
</protein>
<gene>
    <name evidence="1" type="ORF">IWX90DRAFT_82810</name>
</gene>
<evidence type="ECO:0008006" key="3">
    <source>
        <dbReference type="Google" id="ProtNLM"/>
    </source>
</evidence>